<dbReference type="InterPro" id="IPR029063">
    <property type="entry name" value="SAM-dependent_MTases_sf"/>
</dbReference>
<proteinExistence type="inferred from homology"/>
<dbReference type="EMBL" id="JAPMOS010000130">
    <property type="protein sequence ID" value="KAJ4454874.1"/>
    <property type="molecule type" value="Genomic_DNA"/>
</dbReference>
<keyword evidence="9" id="KW-1185">Reference proteome</keyword>
<keyword evidence="7" id="KW-0949">S-adenosyl-L-methionine</keyword>
<dbReference type="Pfam" id="PF01135">
    <property type="entry name" value="PCMT"/>
    <property type="match status" value="2"/>
</dbReference>
<dbReference type="EC" id="2.1.1.77" evidence="3"/>
<keyword evidence="6" id="KW-0808">Transferase</keyword>
<dbReference type="Proteomes" id="UP001141327">
    <property type="component" value="Unassembled WGS sequence"/>
</dbReference>
<sequence>MASCLCCCKRRKHRRDDENLRSAEHPDFLDGDEIPIHIEKWHGQDEMIAALDKRGLFLTLQAREAMLAVDRREFVRPSDVKHAYEDGGRPIGSNATISAPHIHAISLSVISETLAAGVRPGEDPRPAILDVGSGSGYMTACLAVLYPFQSIRSTLVITPRVDNLLQVHSPLNTTHPSLSQAGPHGRVLGVDHIPDLVDWSRGNIRKSHSDLLDQGRASLRVGDGFAGCPADGPFDAINVAAACEAPPEALLAQLKPGGVLCIPIGPLAGFQTLTRIQRCPEEPGSSGPRYRSTPLDLVRFVPLATRAAQESADLAMQSGEFRRATIGGERMVLKPFIMAAPDGPFVPPEWMRRKPAEVGELR</sequence>
<reference evidence="8" key="1">
    <citation type="journal article" date="2022" name="bioRxiv">
        <title>Genomics of Preaxostyla Flagellates Illuminates Evolutionary Transitions and the Path Towards Mitochondrial Loss.</title>
        <authorList>
            <person name="Novak L.V.F."/>
            <person name="Treitli S.C."/>
            <person name="Pyrih J."/>
            <person name="Halakuc P."/>
            <person name="Pipaliya S.V."/>
            <person name="Vacek V."/>
            <person name="Brzon O."/>
            <person name="Soukal P."/>
            <person name="Eme L."/>
            <person name="Dacks J.B."/>
            <person name="Karnkowska A."/>
            <person name="Elias M."/>
            <person name="Hampl V."/>
        </authorList>
    </citation>
    <scope>NUCLEOTIDE SEQUENCE</scope>
    <source>
        <strain evidence="8">RCP-MX</strain>
    </source>
</reference>
<evidence type="ECO:0000256" key="3">
    <source>
        <dbReference type="ARBA" id="ARBA00011890"/>
    </source>
</evidence>
<comment type="similarity">
    <text evidence="2">Belongs to the methyltransferase superfamily. L-isoaspartyl/D-aspartyl protein methyltransferase family.</text>
</comment>
<evidence type="ECO:0000256" key="7">
    <source>
        <dbReference type="ARBA" id="ARBA00022691"/>
    </source>
</evidence>
<comment type="caution">
    <text evidence="8">The sequence shown here is derived from an EMBL/GenBank/DDBJ whole genome shotgun (WGS) entry which is preliminary data.</text>
</comment>
<dbReference type="PANTHER" id="PTHR11579">
    <property type="entry name" value="PROTEIN-L-ISOASPARTATE O-METHYLTRANSFERASE"/>
    <property type="match status" value="1"/>
</dbReference>
<dbReference type="Gene3D" id="3.40.50.150">
    <property type="entry name" value="Vaccinia Virus protein VP39"/>
    <property type="match status" value="1"/>
</dbReference>
<name>A0ABQ8U6B1_9EUKA</name>
<evidence type="ECO:0000256" key="5">
    <source>
        <dbReference type="ARBA" id="ARBA00022603"/>
    </source>
</evidence>
<comment type="subcellular location">
    <subcellularLocation>
        <location evidence="1">Cytoplasm</location>
    </subcellularLocation>
</comment>
<organism evidence="8 9">
    <name type="scientific">Paratrimastix pyriformis</name>
    <dbReference type="NCBI Taxonomy" id="342808"/>
    <lineage>
        <taxon>Eukaryota</taxon>
        <taxon>Metamonada</taxon>
        <taxon>Preaxostyla</taxon>
        <taxon>Paratrimastigidae</taxon>
        <taxon>Paratrimastix</taxon>
    </lineage>
</organism>
<evidence type="ECO:0000256" key="4">
    <source>
        <dbReference type="ARBA" id="ARBA00022490"/>
    </source>
</evidence>
<gene>
    <name evidence="8" type="ORF">PAPYR_10329</name>
</gene>
<evidence type="ECO:0000256" key="2">
    <source>
        <dbReference type="ARBA" id="ARBA00005369"/>
    </source>
</evidence>
<keyword evidence="4" id="KW-0963">Cytoplasm</keyword>
<evidence type="ECO:0000256" key="6">
    <source>
        <dbReference type="ARBA" id="ARBA00022679"/>
    </source>
</evidence>
<evidence type="ECO:0000313" key="8">
    <source>
        <dbReference type="EMBL" id="KAJ4454874.1"/>
    </source>
</evidence>
<accession>A0ABQ8U6B1</accession>
<protein>
    <recommendedName>
        <fullName evidence="3">protein-L-isoaspartate(D-aspartate) O-methyltransferase</fullName>
        <ecNumber evidence="3">2.1.1.77</ecNumber>
    </recommendedName>
</protein>
<evidence type="ECO:0000313" key="9">
    <source>
        <dbReference type="Proteomes" id="UP001141327"/>
    </source>
</evidence>
<dbReference type="InterPro" id="IPR000682">
    <property type="entry name" value="PCMT"/>
</dbReference>
<dbReference type="SUPFAM" id="SSF53335">
    <property type="entry name" value="S-adenosyl-L-methionine-dependent methyltransferases"/>
    <property type="match status" value="1"/>
</dbReference>
<keyword evidence="5" id="KW-0489">Methyltransferase</keyword>
<dbReference type="PANTHER" id="PTHR11579:SF0">
    <property type="entry name" value="PROTEIN-L-ISOASPARTATE(D-ASPARTATE) O-METHYLTRANSFERASE"/>
    <property type="match status" value="1"/>
</dbReference>
<evidence type="ECO:0000256" key="1">
    <source>
        <dbReference type="ARBA" id="ARBA00004496"/>
    </source>
</evidence>